<evidence type="ECO:0000313" key="1">
    <source>
        <dbReference type="EMBL" id="CAG9330241.1"/>
    </source>
</evidence>
<sequence>MKQDISLHEELRGTYEKTLQLAVSITQSKADLFSSKVRGNDAKFVKSVAREFHDFKTIHDDYLKSNSNSIKVDPIENPSKSESPISRRHKFMYSKYAGKLKLNTSVDEAHAMVALAKAGNISPIVSSAKESDKPSPILKKLKFNHSLLLQNEKSSTKLPYVSLLSGKTKPPLDLPSYKEYLKCYKTYNKKQPKETPFQKIDRCQQILENLQKEISGLEIFYNENPGIPWNNDKKFLLKLNNSPSRRNAMIKAYNDKIAGTAKNITQNSRLKRFITKKVPKTPSMSPEKFNEFYHENSKTASVRQKMSSPVFSISFEKTSETNPLIEDPKDVLQRCSERFKLAEDSENKKLIEILQKLKVERPLILKKKARLILDDNEKYRDRVYSLNKFEEYKRTVEFERFSAMKKNKSQASIYNSLLSYLKKRERIPSEIELSLMDILKEYLESGNVISFQTIKEILNDLSFKEKISLKPLLSIAQSFLEISDEEFDILFIE</sequence>
<keyword evidence="2" id="KW-1185">Reference proteome</keyword>
<reference evidence="1" key="1">
    <citation type="submission" date="2021-09" db="EMBL/GenBank/DDBJ databases">
        <authorList>
            <consortium name="AG Swart"/>
            <person name="Singh M."/>
            <person name="Singh A."/>
            <person name="Seah K."/>
            <person name="Emmerich C."/>
        </authorList>
    </citation>
    <scope>NUCLEOTIDE SEQUENCE</scope>
    <source>
        <strain evidence="1">ATCC30299</strain>
    </source>
</reference>
<gene>
    <name evidence="1" type="ORF">BSTOLATCC_MIC50841</name>
</gene>
<protein>
    <submittedName>
        <fullName evidence="1">Uncharacterized protein</fullName>
    </submittedName>
</protein>
<accession>A0AAU9JV33</accession>
<dbReference type="EMBL" id="CAJZBQ010000051">
    <property type="protein sequence ID" value="CAG9330241.1"/>
    <property type="molecule type" value="Genomic_DNA"/>
</dbReference>
<dbReference type="AlphaFoldDB" id="A0AAU9JV33"/>
<name>A0AAU9JV33_9CILI</name>
<dbReference type="Proteomes" id="UP001162131">
    <property type="component" value="Unassembled WGS sequence"/>
</dbReference>
<evidence type="ECO:0000313" key="2">
    <source>
        <dbReference type="Proteomes" id="UP001162131"/>
    </source>
</evidence>
<organism evidence="1 2">
    <name type="scientific">Blepharisma stoltei</name>
    <dbReference type="NCBI Taxonomy" id="1481888"/>
    <lineage>
        <taxon>Eukaryota</taxon>
        <taxon>Sar</taxon>
        <taxon>Alveolata</taxon>
        <taxon>Ciliophora</taxon>
        <taxon>Postciliodesmatophora</taxon>
        <taxon>Heterotrichea</taxon>
        <taxon>Heterotrichida</taxon>
        <taxon>Blepharismidae</taxon>
        <taxon>Blepharisma</taxon>
    </lineage>
</organism>
<comment type="caution">
    <text evidence="1">The sequence shown here is derived from an EMBL/GenBank/DDBJ whole genome shotgun (WGS) entry which is preliminary data.</text>
</comment>
<proteinExistence type="predicted"/>